<dbReference type="InterPro" id="IPR009071">
    <property type="entry name" value="HMG_box_dom"/>
</dbReference>
<evidence type="ECO:0000313" key="7">
    <source>
        <dbReference type="EMBL" id="CAH1270378.1"/>
    </source>
</evidence>
<keyword evidence="8" id="KW-1185">Reference proteome</keyword>
<dbReference type="InterPro" id="IPR036910">
    <property type="entry name" value="HMG_box_dom_sf"/>
</dbReference>
<dbReference type="GO" id="GO:0031490">
    <property type="term" value="F:chromatin DNA binding"/>
    <property type="evidence" value="ECO:0007669"/>
    <property type="project" value="TreeGrafter"/>
</dbReference>
<accession>A0A8K0A9M5</accession>
<proteinExistence type="predicted"/>
<evidence type="ECO:0000256" key="2">
    <source>
        <dbReference type="ARBA" id="ARBA00023125"/>
    </source>
</evidence>
<feature type="compositionally biased region" description="Low complexity" evidence="5">
    <location>
        <begin position="153"/>
        <end position="164"/>
    </location>
</feature>
<evidence type="ECO:0000256" key="3">
    <source>
        <dbReference type="ARBA" id="ARBA00023242"/>
    </source>
</evidence>
<dbReference type="PANTHER" id="PTHR45781">
    <property type="entry name" value="AGAP000281-PA"/>
    <property type="match status" value="1"/>
</dbReference>
<dbReference type="AlphaFoldDB" id="A0A8K0A9M5"/>
<dbReference type="SMART" id="SM00398">
    <property type="entry name" value="HMG"/>
    <property type="match status" value="1"/>
</dbReference>
<evidence type="ECO:0000256" key="4">
    <source>
        <dbReference type="PROSITE-ProRule" id="PRU00267"/>
    </source>
</evidence>
<keyword evidence="3 4" id="KW-0539">Nucleus</keyword>
<gene>
    <name evidence="7" type="primary">TOX3</name>
    <name evidence="7" type="ORF">BLAG_LOCUS22682</name>
</gene>
<feature type="domain" description="HMG box" evidence="6">
    <location>
        <begin position="278"/>
        <end position="346"/>
    </location>
</feature>
<dbReference type="Pfam" id="PF00505">
    <property type="entry name" value="HMG_box"/>
    <property type="match status" value="1"/>
</dbReference>
<name>A0A8K0A9M5_BRALA</name>
<dbReference type="SUPFAM" id="SSF47095">
    <property type="entry name" value="HMG-box"/>
    <property type="match status" value="1"/>
</dbReference>
<dbReference type="GO" id="GO:0005634">
    <property type="term" value="C:nucleus"/>
    <property type="evidence" value="ECO:0007669"/>
    <property type="project" value="UniProtKB-SubCell"/>
</dbReference>
<dbReference type="PANTHER" id="PTHR45781:SF1">
    <property type="entry name" value="HMG BOX DOMAIN-CONTAINING PROTEIN"/>
    <property type="match status" value="1"/>
</dbReference>
<dbReference type="CDD" id="cd21995">
    <property type="entry name" value="HMG-box_TOX-like"/>
    <property type="match status" value="1"/>
</dbReference>
<evidence type="ECO:0000256" key="5">
    <source>
        <dbReference type="SAM" id="MobiDB-lite"/>
    </source>
</evidence>
<protein>
    <submittedName>
        <fullName evidence="7">TOX3 protein</fullName>
    </submittedName>
</protein>
<reference evidence="7" key="1">
    <citation type="submission" date="2022-01" db="EMBL/GenBank/DDBJ databases">
        <authorList>
            <person name="Braso-Vives M."/>
        </authorList>
    </citation>
    <scope>NUCLEOTIDE SEQUENCE</scope>
</reference>
<dbReference type="OrthoDB" id="10027956at2759"/>
<dbReference type="EMBL" id="OV696692">
    <property type="protein sequence ID" value="CAH1270378.1"/>
    <property type="molecule type" value="Genomic_DNA"/>
</dbReference>
<dbReference type="PROSITE" id="PS50118">
    <property type="entry name" value="HMG_BOX_2"/>
    <property type="match status" value="1"/>
</dbReference>
<dbReference type="Proteomes" id="UP000838412">
    <property type="component" value="Chromosome 7"/>
</dbReference>
<sequence>MDIVYHNQHAYSGHVVSCYSQFNPYNFNQGTSNNFVNNRMAEQDSDFSLATETFHTPSFGDEEFQIPPITPPPACESDMVGTVRTYNEPTPQFPPQNLDIPPITLADALHMEEGMNTMSRSFPATCMGSTHVPDSSVVSMTTRHSPMDMAFDQASSSSQSTFNSDHMGHMTSSSQSAYGNSPLTTISQSTLSEQLGLDQGSSFGLGAPSPGSKSTSPSGSPNSGDGQDESDDNVPLKFLAQGLKRAAAAAATQEPTPAAPAPKKRTPKKRRKKDPNEPQKPVSAYALFFRDTQAAIKGQNPNATFGEVSKIVASMWDSLGEEQKQVYKKKTEAAKKEYLKQLAAYRASLVSQVSLAAVDQAESEESKKQNNISLSHSALRNIAPKPNMSPPANTTVVRTSPPRHIMQQSPHTLTPRTHRWRPFRLRCTCRDSSVCGRAARTSPSRVLTGTTSTAATSASSVTAEMCLLPGWHQEIRGCLLPSSEKTPSPQKLLQFSPNLGGTQSLFYVELEKIITLSEL</sequence>
<dbReference type="Gene3D" id="1.10.30.10">
    <property type="entry name" value="High mobility group box domain"/>
    <property type="match status" value="1"/>
</dbReference>
<feature type="compositionally biased region" description="Low complexity" evidence="5">
    <location>
        <begin position="206"/>
        <end position="224"/>
    </location>
</feature>
<evidence type="ECO:0000313" key="8">
    <source>
        <dbReference type="Proteomes" id="UP000838412"/>
    </source>
</evidence>
<keyword evidence="2 4" id="KW-0238">DNA-binding</keyword>
<feature type="compositionally biased region" description="Low complexity" evidence="5">
    <location>
        <begin position="244"/>
        <end position="256"/>
    </location>
</feature>
<dbReference type="GO" id="GO:0006357">
    <property type="term" value="P:regulation of transcription by RNA polymerase II"/>
    <property type="evidence" value="ECO:0007669"/>
    <property type="project" value="TreeGrafter"/>
</dbReference>
<feature type="region of interest" description="Disordered" evidence="5">
    <location>
        <begin position="153"/>
        <end position="184"/>
    </location>
</feature>
<dbReference type="FunFam" id="1.10.30.10:FF:000005">
    <property type="entry name" value="TOX high mobility group box family member 3"/>
    <property type="match status" value="1"/>
</dbReference>
<dbReference type="PRINTS" id="PR00886">
    <property type="entry name" value="HIGHMOBLTY12"/>
</dbReference>
<feature type="compositionally biased region" description="Basic residues" evidence="5">
    <location>
        <begin position="262"/>
        <end position="273"/>
    </location>
</feature>
<evidence type="ECO:0000259" key="6">
    <source>
        <dbReference type="PROSITE" id="PS50118"/>
    </source>
</evidence>
<evidence type="ECO:0000256" key="1">
    <source>
        <dbReference type="ARBA" id="ARBA00004123"/>
    </source>
</evidence>
<organism evidence="7 8">
    <name type="scientific">Branchiostoma lanceolatum</name>
    <name type="common">Common lancelet</name>
    <name type="synonym">Amphioxus lanceolatum</name>
    <dbReference type="NCBI Taxonomy" id="7740"/>
    <lineage>
        <taxon>Eukaryota</taxon>
        <taxon>Metazoa</taxon>
        <taxon>Chordata</taxon>
        <taxon>Cephalochordata</taxon>
        <taxon>Leptocardii</taxon>
        <taxon>Amphioxiformes</taxon>
        <taxon>Branchiostomatidae</taxon>
        <taxon>Branchiostoma</taxon>
    </lineage>
</organism>
<feature type="DNA-binding region" description="HMG box" evidence="4">
    <location>
        <begin position="278"/>
        <end position="346"/>
    </location>
</feature>
<comment type="subcellular location">
    <subcellularLocation>
        <location evidence="1">Nucleus</location>
    </subcellularLocation>
</comment>
<dbReference type="InterPro" id="IPR051365">
    <property type="entry name" value="TOX_HMG-box_domain"/>
</dbReference>
<feature type="compositionally biased region" description="Polar residues" evidence="5">
    <location>
        <begin position="170"/>
        <end position="184"/>
    </location>
</feature>
<feature type="region of interest" description="Disordered" evidence="5">
    <location>
        <begin position="197"/>
        <end position="282"/>
    </location>
</feature>